<proteinExistence type="predicted"/>
<evidence type="ECO:0008006" key="3">
    <source>
        <dbReference type="Google" id="ProtNLM"/>
    </source>
</evidence>
<protein>
    <recommendedName>
        <fullName evidence="3">DNA-directed DNA polymerase</fullName>
    </recommendedName>
</protein>
<reference evidence="1 2" key="1">
    <citation type="journal article" date="2022" name="Nat. Ecol. Evol.">
        <title>A masculinizing supergene underlies an exaggerated male reproductive morph in a spider.</title>
        <authorList>
            <person name="Hendrickx F."/>
            <person name="De Corte Z."/>
            <person name="Sonet G."/>
            <person name="Van Belleghem S.M."/>
            <person name="Kostlbacher S."/>
            <person name="Vangestel C."/>
        </authorList>
    </citation>
    <scope>NUCLEOTIDE SEQUENCE [LARGE SCALE GENOMIC DNA]</scope>
    <source>
        <strain evidence="1">W744_W776</strain>
    </source>
</reference>
<dbReference type="Proteomes" id="UP000827092">
    <property type="component" value="Unassembled WGS sequence"/>
</dbReference>
<dbReference type="EMBL" id="JAFNEN010000101">
    <property type="protein sequence ID" value="KAG8194639.1"/>
    <property type="molecule type" value="Genomic_DNA"/>
</dbReference>
<comment type="caution">
    <text evidence="1">The sequence shown here is derived from an EMBL/GenBank/DDBJ whole genome shotgun (WGS) entry which is preliminary data.</text>
</comment>
<keyword evidence="2" id="KW-1185">Reference proteome</keyword>
<dbReference type="PANTHER" id="PTHR33568">
    <property type="entry name" value="DNA POLYMERASE"/>
    <property type="match status" value="1"/>
</dbReference>
<evidence type="ECO:0000313" key="1">
    <source>
        <dbReference type="EMBL" id="KAG8194639.1"/>
    </source>
</evidence>
<gene>
    <name evidence="1" type="ORF">JTE90_003112</name>
</gene>
<dbReference type="AlphaFoldDB" id="A0AAV6VDK1"/>
<sequence>MAILLGKAIHEQDLDLPTLKKKTCDVLMRKAMKLHADTEVAELTCGCHTLTCSSRLAGIYWLASPSCQDKQAYVVDYMRHEGVQLDPAKIAPNPGRRTVAKLALNSFWGRWGMNLDKLQLEFVNSLEKFNTILTNRRNKMCGRCILSDRGNMCSSLEACKRIPGTRQAHKRVYCCIHYVPYPAEIIH</sequence>
<evidence type="ECO:0000313" key="2">
    <source>
        <dbReference type="Proteomes" id="UP000827092"/>
    </source>
</evidence>
<accession>A0AAV6VDK1</accession>
<organism evidence="1 2">
    <name type="scientific">Oedothorax gibbosus</name>
    <dbReference type="NCBI Taxonomy" id="931172"/>
    <lineage>
        <taxon>Eukaryota</taxon>
        <taxon>Metazoa</taxon>
        <taxon>Ecdysozoa</taxon>
        <taxon>Arthropoda</taxon>
        <taxon>Chelicerata</taxon>
        <taxon>Arachnida</taxon>
        <taxon>Araneae</taxon>
        <taxon>Araneomorphae</taxon>
        <taxon>Entelegynae</taxon>
        <taxon>Araneoidea</taxon>
        <taxon>Linyphiidae</taxon>
        <taxon>Erigoninae</taxon>
        <taxon>Oedothorax</taxon>
    </lineage>
</organism>
<name>A0AAV6VDK1_9ARAC</name>
<dbReference type="PANTHER" id="PTHR33568:SF3">
    <property type="entry name" value="DNA-DIRECTED DNA POLYMERASE"/>
    <property type="match status" value="1"/>
</dbReference>